<reference evidence="3" key="1">
    <citation type="submission" date="2017-02" db="UniProtKB">
        <authorList>
            <consortium name="WormBaseParasite"/>
        </authorList>
    </citation>
    <scope>IDENTIFICATION</scope>
</reference>
<evidence type="ECO:0000313" key="1">
    <source>
        <dbReference type="EMBL" id="VDK40630.1"/>
    </source>
</evidence>
<dbReference type="Proteomes" id="UP000282613">
    <property type="component" value="Unassembled WGS sequence"/>
</dbReference>
<dbReference type="EMBL" id="UYRS01018837">
    <property type="protein sequence ID" value="VDK40630.1"/>
    <property type="molecule type" value="Genomic_DNA"/>
</dbReference>
<reference evidence="1 2" key="2">
    <citation type="submission" date="2018-11" db="EMBL/GenBank/DDBJ databases">
        <authorList>
            <consortium name="Pathogen Informatics"/>
        </authorList>
    </citation>
    <scope>NUCLEOTIDE SEQUENCE [LARGE SCALE GENOMIC DNA]</scope>
</reference>
<dbReference type="WBParaSite" id="TASK_0000859501-mRNA-1">
    <property type="protein sequence ID" value="TASK_0000859501-mRNA-1"/>
    <property type="gene ID" value="TASK_0000859501"/>
</dbReference>
<dbReference type="AlphaFoldDB" id="A0A0R3WCY4"/>
<evidence type="ECO:0000313" key="2">
    <source>
        <dbReference type="Proteomes" id="UP000282613"/>
    </source>
</evidence>
<evidence type="ECO:0000313" key="3">
    <source>
        <dbReference type="WBParaSite" id="TASK_0000859501-mRNA-1"/>
    </source>
</evidence>
<keyword evidence="2" id="KW-1185">Reference proteome</keyword>
<sequence length="84" mass="9082">MFSDAISDHMRTCLHARTHACTHACTPPGACCPMAPDDPCARTIIDRQIVWASVAVLPSSDTRTCDTAYDYTRPPGHATGYDEG</sequence>
<organism evidence="3">
    <name type="scientific">Taenia asiatica</name>
    <name type="common">Asian tapeworm</name>
    <dbReference type="NCBI Taxonomy" id="60517"/>
    <lineage>
        <taxon>Eukaryota</taxon>
        <taxon>Metazoa</taxon>
        <taxon>Spiralia</taxon>
        <taxon>Lophotrochozoa</taxon>
        <taxon>Platyhelminthes</taxon>
        <taxon>Cestoda</taxon>
        <taxon>Eucestoda</taxon>
        <taxon>Cyclophyllidea</taxon>
        <taxon>Taeniidae</taxon>
        <taxon>Taenia</taxon>
    </lineage>
</organism>
<proteinExistence type="predicted"/>
<protein>
    <submittedName>
        <fullName evidence="3">Secreted protein</fullName>
    </submittedName>
</protein>
<name>A0A0R3WCY4_TAEAS</name>
<gene>
    <name evidence="1" type="ORF">TASK_LOCUS8596</name>
</gene>
<accession>A0A0R3WCY4</accession>